<gene>
    <name evidence="2" type="ORF">C8J25_1131</name>
</gene>
<protein>
    <submittedName>
        <fullName evidence="2">Uncharacterized protein</fullName>
    </submittedName>
</protein>
<feature type="transmembrane region" description="Helical" evidence="1">
    <location>
        <begin position="111"/>
        <end position="130"/>
    </location>
</feature>
<evidence type="ECO:0000313" key="2">
    <source>
        <dbReference type="EMBL" id="PTW43939.1"/>
    </source>
</evidence>
<reference evidence="2 3" key="1">
    <citation type="submission" date="2018-04" db="EMBL/GenBank/DDBJ databases">
        <title>Genomic Encyclopedia of Type Strains, Phase III (KMG-III): the genomes of soil and plant-associated and newly described type strains.</title>
        <authorList>
            <person name="Whitman W."/>
        </authorList>
    </citation>
    <scope>NUCLEOTIDE SEQUENCE [LARGE SCALE GENOMIC DNA]</scope>
    <source>
        <strain evidence="2 3">MA-olki</strain>
    </source>
</reference>
<name>A0A2T5TXI9_9SPHN</name>
<keyword evidence="1" id="KW-0812">Transmembrane</keyword>
<accession>A0A2T5TXI9</accession>
<feature type="transmembrane region" description="Helical" evidence="1">
    <location>
        <begin position="72"/>
        <end position="91"/>
    </location>
</feature>
<dbReference type="EMBL" id="QAYE01000013">
    <property type="protein sequence ID" value="PTW43939.1"/>
    <property type="molecule type" value="Genomic_DNA"/>
</dbReference>
<feature type="transmembrane region" description="Helical" evidence="1">
    <location>
        <begin position="165"/>
        <end position="184"/>
    </location>
</feature>
<keyword evidence="1" id="KW-0472">Membrane</keyword>
<feature type="transmembrane region" description="Helical" evidence="1">
    <location>
        <begin position="190"/>
        <end position="212"/>
    </location>
</feature>
<organism evidence="2 3">
    <name type="scientific">Sphingomonas faeni</name>
    <dbReference type="NCBI Taxonomy" id="185950"/>
    <lineage>
        <taxon>Bacteria</taxon>
        <taxon>Pseudomonadati</taxon>
        <taxon>Pseudomonadota</taxon>
        <taxon>Alphaproteobacteria</taxon>
        <taxon>Sphingomonadales</taxon>
        <taxon>Sphingomonadaceae</taxon>
        <taxon>Sphingomonas</taxon>
    </lineage>
</organism>
<sequence>MADGISEIEWKANERMRPKVKLICSRNATNSTKMQTEKRSNVVRGVILALGIVGPFIFALEPATNHPLPGWLIVPACLGIVVDCALIYSVFLDVRGSGAFKPNTPLISKHFIPIVIIMLLFQASLILSSFQDLQNALLNYSLILLPIGTGILFGQRALDGGVRPALAWLMTLAAYIIPISFLIFNPPQTTISKLAVLSPLLFGLPAIARWLARRSSLISAVR</sequence>
<comment type="caution">
    <text evidence="2">The sequence shown here is derived from an EMBL/GenBank/DDBJ whole genome shotgun (WGS) entry which is preliminary data.</text>
</comment>
<feature type="transmembrane region" description="Helical" evidence="1">
    <location>
        <begin position="42"/>
        <end position="60"/>
    </location>
</feature>
<proteinExistence type="predicted"/>
<evidence type="ECO:0000313" key="3">
    <source>
        <dbReference type="Proteomes" id="UP000244013"/>
    </source>
</evidence>
<evidence type="ECO:0000256" key="1">
    <source>
        <dbReference type="SAM" id="Phobius"/>
    </source>
</evidence>
<dbReference type="AlphaFoldDB" id="A0A2T5TXI9"/>
<feature type="transmembrane region" description="Helical" evidence="1">
    <location>
        <begin position="136"/>
        <end position="153"/>
    </location>
</feature>
<dbReference type="Proteomes" id="UP000244013">
    <property type="component" value="Unassembled WGS sequence"/>
</dbReference>
<keyword evidence="1" id="KW-1133">Transmembrane helix</keyword>